<keyword evidence="2" id="KW-0349">Heme</keyword>
<dbReference type="InterPro" id="IPR002397">
    <property type="entry name" value="Cyt_P450_B"/>
</dbReference>
<evidence type="ECO:0000256" key="5">
    <source>
        <dbReference type="ARBA" id="ARBA00023004"/>
    </source>
</evidence>
<dbReference type="Proteomes" id="UP000032360">
    <property type="component" value="Unassembled WGS sequence"/>
</dbReference>
<dbReference type="OrthoDB" id="3203662at2"/>
<dbReference type="AlphaFoldDB" id="A0A0D8HML0"/>
<evidence type="ECO:0000256" key="4">
    <source>
        <dbReference type="ARBA" id="ARBA00023002"/>
    </source>
</evidence>
<dbReference type="PANTHER" id="PTHR46696:SF4">
    <property type="entry name" value="BIOTIN BIOSYNTHESIS CYTOCHROME P450"/>
    <property type="match status" value="1"/>
</dbReference>
<dbReference type="InterPro" id="IPR001128">
    <property type="entry name" value="Cyt_P450"/>
</dbReference>
<dbReference type="GO" id="GO:0005506">
    <property type="term" value="F:iron ion binding"/>
    <property type="evidence" value="ECO:0007669"/>
    <property type="project" value="InterPro"/>
</dbReference>
<reference evidence="7 8" key="1">
    <citation type="submission" date="2015-01" db="EMBL/GenBank/DDBJ databases">
        <title>Draft genome of the acidophilic iron oxidizer Acidithrix ferrooxidans strain Py-F3.</title>
        <authorList>
            <person name="Poehlein A."/>
            <person name="Eisen S."/>
            <person name="Schloemann M."/>
            <person name="Johnson B.D."/>
            <person name="Daniel R."/>
            <person name="Muehling M."/>
        </authorList>
    </citation>
    <scope>NUCLEOTIDE SEQUENCE [LARGE SCALE GENOMIC DNA]</scope>
    <source>
        <strain evidence="7 8">Py-F3</strain>
    </source>
</reference>
<keyword evidence="4 7" id="KW-0560">Oxidoreductase</keyword>
<dbReference type="RefSeq" id="WP_052603964.1">
    <property type="nucleotide sequence ID" value="NZ_JXYS01000001.1"/>
</dbReference>
<keyword evidence="5" id="KW-0408">Iron</keyword>
<name>A0A0D8HML0_9ACTN</name>
<dbReference type="GO" id="GO:0020037">
    <property type="term" value="F:heme binding"/>
    <property type="evidence" value="ECO:0007669"/>
    <property type="project" value="InterPro"/>
</dbReference>
<dbReference type="SUPFAM" id="SSF48264">
    <property type="entry name" value="Cytochrome P450"/>
    <property type="match status" value="1"/>
</dbReference>
<dbReference type="Pfam" id="PF00067">
    <property type="entry name" value="p450"/>
    <property type="match status" value="1"/>
</dbReference>
<keyword evidence="6" id="KW-0503">Monooxygenase</keyword>
<evidence type="ECO:0000313" key="7">
    <source>
        <dbReference type="EMBL" id="KJF19089.1"/>
    </source>
</evidence>
<dbReference type="GO" id="GO:0036199">
    <property type="term" value="F:cholest-4-en-3-one 26-monooxygenase activity"/>
    <property type="evidence" value="ECO:0007669"/>
    <property type="project" value="TreeGrafter"/>
</dbReference>
<dbReference type="GO" id="GO:0006707">
    <property type="term" value="P:cholesterol catabolic process"/>
    <property type="evidence" value="ECO:0007669"/>
    <property type="project" value="TreeGrafter"/>
</dbReference>
<gene>
    <name evidence="7" type="ORF">AXFE_01260</name>
</gene>
<proteinExistence type="inferred from homology"/>
<dbReference type="EC" id="1.14.-.-" evidence="7"/>
<organism evidence="7 8">
    <name type="scientific">Acidithrix ferrooxidans</name>
    <dbReference type="NCBI Taxonomy" id="1280514"/>
    <lineage>
        <taxon>Bacteria</taxon>
        <taxon>Bacillati</taxon>
        <taxon>Actinomycetota</taxon>
        <taxon>Acidimicrobiia</taxon>
        <taxon>Acidimicrobiales</taxon>
        <taxon>Acidimicrobiaceae</taxon>
        <taxon>Acidithrix</taxon>
    </lineage>
</organism>
<sequence length="418" mass="46998">MKPKVVFSIDEINLSDLDFWREPLEVREAAFETLRRERPVAFMEEMDYGFLPAGPGYYAVSTYRDVVEASRRPDIFSSAKGATSIPDLPTPFLEYFGGMINVDDPRHARLRRIVLRAFTPRRLDAIEAQIATVASQLADKAIELGTFDLVAEVASQLPLTIICEMMGIPLSKRQEVLEKSNVILGVGDPEFVPEGEDIGMTLLTAGFELSELMKNLAQERIDDPMDDITSALVNAEVDGEALTPDELASFFILLVVAGNETTRNAITWGVELLSQYPRQKELWMSDFDRFTPSAIEEIVRFASPVIFMRRTLTQPYELSGVTLAKDDKVILMYGSANKDHEEFEDPYDFRVDRMNNKHVGFGGYGPHYCLGAHLARREITLIFKEIFGRIPNLHPVSPPSRLTSSFINGIKHLEVSVV</sequence>
<protein>
    <submittedName>
        <fullName evidence="7">Putative cytochrome P450 124</fullName>
        <ecNumber evidence="7">1.14.-.-</ecNumber>
    </submittedName>
</protein>
<dbReference type="InterPro" id="IPR036396">
    <property type="entry name" value="Cyt_P450_sf"/>
</dbReference>
<evidence type="ECO:0000256" key="6">
    <source>
        <dbReference type="ARBA" id="ARBA00023033"/>
    </source>
</evidence>
<dbReference type="Gene3D" id="1.10.630.10">
    <property type="entry name" value="Cytochrome P450"/>
    <property type="match status" value="1"/>
</dbReference>
<evidence type="ECO:0000313" key="8">
    <source>
        <dbReference type="Proteomes" id="UP000032360"/>
    </source>
</evidence>
<dbReference type="PRINTS" id="PR00359">
    <property type="entry name" value="BP450"/>
</dbReference>
<dbReference type="PRINTS" id="PR00385">
    <property type="entry name" value="P450"/>
</dbReference>
<dbReference type="GO" id="GO:0008395">
    <property type="term" value="F:steroid hydroxylase activity"/>
    <property type="evidence" value="ECO:0007669"/>
    <property type="project" value="TreeGrafter"/>
</dbReference>
<dbReference type="CDD" id="cd11033">
    <property type="entry name" value="CYP142-like"/>
    <property type="match status" value="1"/>
</dbReference>
<dbReference type="PANTHER" id="PTHR46696">
    <property type="entry name" value="P450, PUTATIVE (EUROFUNG)-RELATED"/>
    <property type="match status" value="1"/>
</dbReference>
<dbReference type="PATRIC" id="fig|1280514.3.peg.177"/>
<keyword evidence="3" id="KW-0479">Metal-binding</keyword>
<comment type="caution">
    <text evidence="7">The sequence shown here is derived from an EMBL/GenBank/DDBJ whole genome shotgun (WGS) entry which is preliminary data.</text>
</comment>
<evidence type="ECO:0000256" key="3">
    <source>
        <dbReference type="ARBA" id="ARBA00022723"/>
    </source>
</evidence>
<keyword evidence="8" id="KW-1185">Reference proteome</keyword>
<comment type="similarity">
    <text evidence="1">Belongs to the cytochrome P450 family.</text>
</comment>
<evidence type="ECO:0000256" key="1">
    <source>
        <dbReference type="ARBA" id="ARBA00010617"/>
    </source>
</evidence>
<dbReference type="FunFam" id="1.10.630.10:FF:000018">
    <property type="entry name" value="Cytochrome P450 monooxygenase"/>
    <property type="match status" value="1"/>
</dbReference>
<evidence type="ECO:0000256" key="2">
    <source>
        <dbReference type="ARBA" id="ARBA00022617"/>
    </source>
</evidence>
<dbReference type="STRING" id="1280514.AXFE_01260"/>
<accession>A0A0D8HML0</accession>
<dbReference type="EMBL" id="JXYS01000001">
    <property type="protein sequence ID" value="KJF19089.1"/>
    <property type="molecule type" value="Genomic_DNA"/>
</dbReference>